<organism evidence="2 3">
    <name type="scientific">Oedothorax gibbosus</name>
    <dbReference type="NCBI Taxonomy" id="931172"/>
    <lineage>
        <taxon>Eukaryota</taxon>
        <taxon>Metazoa</taxon>
        <taxon>Ecdysozoa</taxon>
        <taxon>Arthropoda</taxon>
        <taxon>Chelicerata</taxon>
        <taxon>Arachnida</taxon>
        <taxon>Araneae</taxon>
        <taxon>Araneomorphae</taxon>
        <taxon>Entelegynae</taxon>
        <taxon>Araneoidea</taxon>
        <taxon>Linyphiidae</taxon>
        <taxon>Erigoninae</taxon>
        <taxon>Oedothorax</taxon>
    </lineage>
</organism>
<protein>
    <submittedName>
        <fullName evidence="2">Uncharacterized protein</fullName>
    </submittedName>
</protein>
<reference evidence="2 3" key="1">
    <citation type="journal article" date="2022" name="Nat. Ecol. Evol.">
        <title>A masculinizing supergene underlies an exaggerated male reproductive morph in a spider.</title>
        <authorList>
            <person name="Hendrickx F."/>
            <person name="De Corte Z."/>
            <person name="Sonet G."/>
            <person name="Van Belleghem S.M."/>
            <person name="Kostlbacher S."/>
            <person name="Vangestel C."/>
        </authorList>
    </citation>
    <scope>NUCLEOTIDE SEQUENCE [LARGE SCALE GENOMIC DNA]</scope>
    <source>
        <strain evidence="2">W744_W776</strain>
    </source>
</reference>
<comment type="caution">
    <text evidence="2">The sequence shown here is derived from an EMBL/GenBank/DDBJ whole genome shotgun (WGS) entry which is preliminary data.</text>
</comment>
<evidence type="ECO:0000313" key="3">
    <source>
        <dbReference type="Proteomes" id="UP000827092"/>
    </source>
</evidence>
<evidence type="ECO:0000313" key="2">
    <source>
        <dbReference type="EMBL" id="KAG8178287.1"/>
    </source>
</evidence>
<gene>
    <name evidence="2" type="ORF">JTE90_001323</name>
</gene>
<dbReference type="AlphaFoldDB" id="A0AAV6U1E0"/>
<name>A0AAV6U1E0_9ARAC</name>
<dbReference type="Proteomes" id="UP000827092">
    <property type="component" value="Unassembled WGS sequence"/>
</dbReference>
<evidence type="ECO:0000256" key="1">
    <source>
        <dbReference type="SAM" id="MobiDB-lite"/>
    </source>
</evidence>
<feature type="compositionally biased region" description="Basic and acidic residues" evidence="1">
    <location>
        <begin position="1"/>
        <end position="17"/>
    </location>
</feature>
<sequence>MERSKQEEVHNRRRETEGVGTTLYDHLLRKSGERKKNLPSRGTDAQSYLMGRGCEGVATHIPRGQSMIYC</sequence>
<accession>A0AAV6U1E0</accession>
<feature type="region of interest" description="Disordered" evidence="1">
    <location>
        <begin position="1"/>
        <end position="20"/>
    </location>
</feature>
<dbReference type="EMBL" id="JAFNEN010000705">
    <property type="protein sequence ID" value="KAG8178287.1"/>
    <property type="molecule type" value="Genomic_DNA"/>
</dbReference>
<keyword evidence="3" id="KW-1185">Reference proteome</keyword>
<proteinExistence type="predicted"/>